<dbReference type="Proteomes" id="UP001145087">
    <property type="component" value="Unassembled WGS sequence"/>
</dbReference>
<evidence type="ECO:0000259" key="4">
    <source>
        <dbReference type="PROSITE" id="PS50893"/>
    </source>
</evidence>
<dbReference type="GO" id="GO:0005524">
    <property type="term" value="F:ATP binding"/>
    <property type="evidence" value="ECO:0007669"/>
    <property type="project" value="UniProtKB-KW"/>
</dbReference>
<dbReference type="PROSITE" id="PS00211">
    <property type="entry name" value="ABC_TRANSPORTER_1"/>
    <property type="match status" value="1"/>
</dbReference>
<dbReference type="EMBL" id="JAPOHD010000012">
    <property type="protein sequence ID" value="MCY1720024.1"/>
    <property type="molecule type" value="Genomic_DNA"/>
</dbReference>
<keyword evidence="1" id="KW-0813">Transport</keyword>
<dbReference type="PROSITE" id="PS50893">
    <property type="entry name" value="ABC_TRANSPORTER_2"/>
    <property type="match status" value="1"/>
</dbReference>
<gene>
    <name evidence="5" type="ORF">OU798_06705</name>
</gene>
<dbReference type="GO" id="GO:0016887">
    <property type="term" value="F:ATP hydrolysis activity"/>
    <property type="evidence" value="ECO:0007669"/>
    <property type="project" value="InterPro"/>
</dbReference>
<evidence type="ECO:0000256" key="3">
    <source>
        <dbReference type="ARBA" id="ARBA00022840"/>
    </source>
</evidence>
<organism evidence="5 6">
    <name type="scientific">Draconibacterium aestuarii</name>
    <dbReference type="NCBI Taxonomy" id="2998507"/>
    <lineage>
        <taxon>Bacteria</taxon>
        <taxon>Pseudomonadati</taxon>
        <taxon>Bacteroidota</taxon>
        <taxon>Bacteroidia</taxon>
        <taxon>Marinilabiliales</taxon>
        <taxon>Prolixibacteraceae</taxon>
        <taxon>Draconibacterium</taxon>
    </lineage>
</organism>
<dbReference type="Pfam" id="PF00005">
    <property type="entry name" value="ABC_tran"/>
    <property type="match status" value="1"/>
</dbReference>
<dbReference type="InterPro" id="IPR027417">
    <property type="entry name" value="P-loop_NTPase"/>
</dbReference>
<reference evidence="5" key="1">
    <citation type="submission" date="2022-11" db="EMBL/GenBank/DDBJ databases">
        <title>Marilongibacter aestuarii gen. nov., sp. nov., isolated from tidal flat sediment.</title>
        <authorList>
            <person name="Jiayan W."/>
        </authorList>
    </citation>
    <scope>NUCLEOTIDE SEQUENCE</scope>
    <source>
        <strain evidence="5">Z1-6</strain>
    </source>
</reference>
<dbReference type="Gene3D" id="3.40.50.300">
    <property type="entry name" value="P-loop containing nucleotide triphosphate hydrolases"/>
    <property type="match status" value="1"/>
</dbReference>
<name>A0A9X3F3T1_9BACT</name>
<dbReference type="InterPro" id="IPR050153">
    <property type="entry name" value="Metal_Ion_Import_ABC"/>
</dbReference>
<proteinExistence type="predicted"/>
<comment type="caution">
    <text evidence="5">The sequence shown here is derived from an EMBL/GenBank/DDBJ whole genome shotgun (WGS) entry which is preliminary data.</text>
</comment>
<evidence type="ECO:0000256" key="2">
    <source>
        <dbReference type="ARBA" id="ARBA00022741"/>
    </source>
</evidence>
<dbReference type="SUPFAM" id="SSF52540">
    <property type="entry name" value="P-loop containing nucleoside triphosphate hydrolases"/>
    <property type="match status" value="1"/>
</dbReference>
<accession>A0A9X3F3T1</accession>
<keyword evidence="6" id="KW-1185">Reference proteome</keyword>
<evidence type="ECO:0000313" key="5">
    <source>
        <dbReference type="EMBL" id="MCY1720024.1"/>
    </source>
</evidence>
<dbReference type="SMART" id="SM00382">
    <property type="entry name" value="AAA"/>
    <property type="match status" value="1"/>
</dbReference>
<dbReference type="InterPro" id="IPR003593">
    <property type="entry name" value="AAA+_ATPase"/>
</dbReference>
<protein>
    <submittedName>
        <fullName evidence="5">ATP-binding cassette domain-containing protein</fullName>
    </submittedName>
</protein>
<dbReference type="AlphaFoldDB" id="A0A9X3F3T1"/>
<feature type="domain" description="ABC transporter" evidence="4">
    <location>
        <begin position="10"/>
        <end position="205"/>
    </location>
</feature>
<keyword evidence="2" id="KW-0547">Nucleotide-binding</keyword>
<keyword evidence="3 5" id="KW-0067">ATP-binding</keyword>
<dbReference type="PANTHER" id="PTHR42734">
    <property type="entry name" value="METAL TRANSPORT SYSTEM ATP-BINDING PROTEIN TM_0124-RELATED"/>
    <property type="match status" value="1"/>
</dbReference>
<dbReference type="RefSeq" id="WP_343332355.1">
    <property type="nucleotide sequence ID" value="NZ_JAPOHD010000012.1"/>
</dbReference>
<evidence type="ECO:0000256" key="1">
    <source>
        <dbReference type="ARBA" id="ARBA00022448"/>
    </source>
</evidence>
<dbReference type="InterPro" id="IPR003439">
    <property type="entry name" value="ABC_transporter-like_ATP-bd"/>
</dbReference>
<dbReference type="InterPro" id="IPR017871">
    <property type="entry name" value="ABC_transporter-like_CS"/>
</dbReference>
<sequence>MNSSYFSDMIHFENISLSFSEKIIFDNLTITINQGEKICLSGPSGRGKSTLLNLLQGYVLPNKGKIIINGKVLNDSTIREIRKQIISIPQNINLPVKNGMELVELLEISQNLHAIKEYNQKLDLESDILIKDFAKISGGQKQRLLISICLSQPKDIILMDEPTSSLDDKSIELLINVIGELKGRTIISASHNQLWAKSSDKIIEL</sequence>
<evidence type="ECO:0000313" key="6">
    <source>
        <dbReference type="Proteomes" id="UP001145087"/>
    </source>
</evidence>